<evidence type="ECO:0000256" key="1">
    <source>
        <dbReference type="SAM" id="MobiDB-lite"/>
    </source>
</evidence>
<sequence length="421" mass="46954">MSISEWLKGLLDEKVEREGHTSFDSAIRSLAYEAGEHRRDTQPTTTRSSTDVHPTDPFDTLGQIVGRFGGIGSKKNLKQKMDIHRLTGLYPDITTIAISPTGHFETFSEFDRVTEHNISNSGINPLTITQPANPVASNQEHIQTSVSQVVSHLRAFLINGEGAGNEEAQIGALQKAVFQLYELGGYTEEEASPQEEQPTLADLHETLDRLTDDPEESNTVREAASSLVKTLDEHKAGDVYRLLNKSGRLGIKENEMNLIQLSDITGSTHAQVVNSVAVLNAIREGQAISGPVLIVLDGAHYYFSQNPFREVLCQEFRHARHHNIAYDYNTQRLADVSREGESVIHETSVVEIHPPYRAEEEAGGEEMGLESSLSEEHWEFLDMPPGEAPVEYLQRTKETGWSICAYNPQGREKELLQQHFN</sequence>
<dbReference type="GeneID" id="56083411"/>
<feature type="region of interest" description="Disordered" evidence="1">
    <location>
        <begin position="33"/>
        <end position="59"/>
    </location>
</feature>
<dbReference type="SUPFAM" id="SSF52540">
    <property type="entry name" value="P-loop containing nucleoside triphosphate hydrolases"/>
    <property type="match status" value="1"/>
</dbReference>
<dbReference type="Proteomes" id="UP000509346">
    <property type="component" value="Chromosome"/>
</dbReference>
<feature type="compositionally biased region" description="Polar residues" evidence="1">
    <location>
        <begin position="42"/>
        <end position="52"/>
    </location>
</feature>
<protein>
    <submittedName>
        <fullName evidence="2">ATP-binding protein</fullName>
    </submittedName>
</protein>
<organism evidence="2 3">
    <name type="scientific">Halosimplex pelagicum</name>
    <dbReference type="NCBI Taxonomy" id="869886"/>
    <lineage>
        <taxon>Archaea</taxon>
        <taxon>Methanobacteriati</taxon>
        <taxon>Methanobacteriota</taxon>
        <taxon>Stenosarchaea group</taxon>
        <taxon>Halobacteria</taxon>
        <taxon>Halobacteriales</taxon>
        <taxon>Haloarculaceae</taxon>
        <taxon>Halosimplex</taxon>
    </lineage>
</organism>
<dbReference type="OrthoDB" id="190446at2157"/>
<gene>
    <name evidence="2" type="ORF">HZS54_12440</name>
</gene>
<dbReference type="AlphaFoldDB" id="A0A7D5TCT5"/>
<proteinExistence type="predicted"/>
<dbReference type="Gene3D" id="3.40.50.300">
    <property type="entry name" value="P-loop containing nucleotide triphosphate hydrolases"/>
    <property type="match status" value="1"/>
</dbReference>
<dbReference type="InterPro" id="IPR027417">
    <property type="entry name" value="P-loop_NTPase"/>
</dbReference>
<dbReference type="EMBL" id="CP058909">
    <property type="protein sequence ID" value="QLH82375.1"/>
    <property type="molecule type" value="Genomic_DNA"/>
</dbReference>
<evidence type="ECO:0000313" key="2">
    <source>
        <dbReference type="EMBL" id="QLH82375.1"/>
    </source>
</evidence>
<keyword evidence="2" id="KW-0547">Nucleotide-binding</keyword>
<accession>A0A7D5TCT5</accession>
<dbReference type="Gene3D" id="1.10.8.730">
    <property type="match status" value="1"/>
</dbReference>
<name>A0A7D5TCT5_9EURY</name>
<keyword evidence="2" id="KW-0067">ATP-binding</keyword>
<dbReference type="GO" id="GO:0005524">
    <property type="term" value="F:ATP binding"/>
    <property type="evidence" value="ECO:0007669"/>
    <property type="project" value="UniProtKB-KW"/>
</dbReference>
<evidence type="ECO:0000313" key="3">
    <source>
        <dbReference type="Proteomes" id="UP000509346"/>
    </source>
</evidence>
<dbReference type="KEGG" id="hpel:HZS54_12440"/>
<reference evidence="2 3" key="1">
    <citation type="submission" date="2020-07" db="EMBL/GenBank/DDBJ databases">
        <title>Halosimplex litoreum sp. nov. and Halosimplex rubrum sp. nov., isolated from different salt environments.</title>
        <authorList>
            <person name="Cui H."/>
        </authorList>
    </citation>
    <scope>NUCLEOTIDE SEQUENCE [LARGE SCALE GENOMIC DNA]</scope>
    <source>
        <strain evidence="2 3">R2</strain>
    </source>
</reference>
<keyword evidence="3" id="KW-1185">Reference proteome</keyword>
<dbReference type="RefSeq" id="WP_179922843.1">
    <property type="nucleotide sequence ID" value="NZ_CP058909.1"/>
</dbReference>